<sequence length="182" mass="20462">MSHNIIVMQYCRAAVAGILRWITSCAILGMTASCLAHEATPKDARAAIIFNLVCTCLHIPLLGPFPMPVSETKLRPRPWYAAVLAVSTLMWPAAAGILFANLFSLSREKSPIDERLRVCAALDIVNIVRCALQWTMIFKVKKTARFGERYRAIGYQQVQELFEVKVIHRNLLGYFIVVQQVD</sequence>
<dbReference type="OrthoDB" id="5119249at2759"/>
<reference evidence="3" key="1">
    <citation type="submission" date="2019-06" db="EMBL/GenBank/DDBJ databases">
        <authorList>
            <person name="Broberg M."/>
        </authorList>
    </citation>
    <scope>NUCLEOTIDE SEQUENCE [LARGE SCALE GENOMIC DNA]</scope>
</reference>
<keyword evidence="1" id="KW-0812">Transmembrane</keyword>
<proteinExistence type="predicted"/>
<dbReference type="EMBL" id="CABFNO020001538">
    <property type="protein sequence ID" value="CAG9996196.1"/>
    <property type="molecule type" value="Genomic_DNA"/>
</dbReference>
<keyword evidence="1" id="KW-1133">Transmembrane helix</keyword>
<evidence type="ECO:0000313" key="3">
    <source>
        <dbReference type="Proteomes" id="UP000754883"/>
    </source>
</evidence>
<protein>
    <submittedName>
        <fullName evidence="2">Uncharacterized protein</fullName>
    </submittedName>
</protein>
<keyword evidence="3" id="KW-1185">Reference proteome</keyword>
<reference evidence="2 3" key="2">
    <citation type="submission" date="2021-10" db="EMBL/GenBank/DDBJ databases">
        <authorList>
            <person name="Piombo E."/>
        </authorList>
    </citation>
    <scope>NUCLEOTIDE SEQUENCE [LARGE SCALE GENOMIC DNA]</scope>
</reference>
<evidence type="ECO:0000256" key="1">
    <source>
        <dbReference type="SAM" id="Phobius"/>
    </source>
</evidence>
<feature type="transmembrane region" description="Helical" evidence="1">
    <location>
        <begin position="79"/>
        <end position="103"/>
    </location>
</feature>
<accession>A0A9N9UQ09</accession>
<dbReference type="AlphaFoldDB" id="A0A9N9UQ09"/>
<keyword evidence="1" id="KW-0472">Membrane</keyword>
<dbReference type="Proteomes" id="UP000754883">
    <property type="component" value="Unassembled WGS sequence"/>
</dbReference>
<feature type="transmembrane region" description="Helical" evidence="1">
    <location>
        <begin position="48"/>
        <end position="67"/>
    </location>
</feature>
<organism evidence="2 3">
    <name type="scientific">Clonostachys byssicola</name>
    <dbReference type="NCBI Taxonomy" id="160290"/>
    <lineage>
        <taxon>Eukaryota</taxon>
        <taxon>Fungi</taxon>
        <taxon>Dikarya</taxon>
        <taxon>Ascomycota</taxon>
        <taxon>Pezizomycotina</taxon>
        <taxon>Sordariomycetes</taxon>
        <taxon>Hypocreomycetidae</taxon>
        <taxon>Hypocreales</taxon>
        <taxon>Bionectriaceae</taxon>
        <taxon>Clonostachys</taxon>
    </lineage>
</organism>
<comment type="caution">
    <text evidence="2">The sequence shown here is derived from an EMBL/GenBank/DDBJ whole genome shotgun (WGS) entry which is preliminary data.</text>
</comment>
<name>A0A9N9UQ09_9HYPO</name>
<evidence type="ECO:0000313" key="2">
    <source>
        <dbReference type="EMBL" id="CAG9996196.1"/>
    </source>
</evidence>
<feature type="transmembrane region" description="Helical" evidence="1">
    <location>
        <begin position="18"/>
        <end position="36"/>
    </location>
</feature>
<gene>
    <name evidence="2" type="ORF">CBYS24578_00014413</name>
</gene>